<gene>
    <name evidence="7" type="ORF">H6G24_02575</name>
</gene>
<keyword evidence="4 5" id="KW-0472">Membrane</keyword>
<keyword evidence="7" id="KW-0436">Ligase</keyword>
<reference evidence="7 8" key="1">
    <citation type="journal article" date="2020" name="ISME J.">
        <title>Comparative genomics reveals insights into cyanobacterial evolution and habitat adaptation.</title>
        <authorList>
            <person name="Chen M.Y."/>
            <person name="Teng W.K."/>
            <person name="Zhao L."/>
            <person name="Hu C.X."/>
            <person name="Zhou Y.K."/>
            <person name="Han B.P."/>
            <person name="Song L.R."/>
            <person name="Shu W.S."/>
        </authorList>
    </citation>
    <scope>NUCLEOTIDE SEQUENCE [LARGE SCALE GENOMIC DNA]</scope>
    <source>
        <strain evidence="7 8">FACHB-288</strain>
    </source>
</reference>
<evidence type="ECO:0000256" key="2">
    <source>
        <dbReference type="ARBA" id="ARBA00022692"/>
    </source>
</evidence>
<feature type="transmembrane region" description="Helical" evidence="5">
    <location>
        <begin position="269"/>
        <end position="287"/>
    </location>
</feature>
<dbReference type="InterPro" id="IPR007016">
    <property type="entry name" value="O-antigen_ligase-rel_domated"/>
</dbReference>
<evidence type="ECO:0000256" key="4">
    <source>
        <dbReference type="ARBA" id="ARBA00023136"/>
    </source>
</evidence>
<feature type="transmembrane region" description="Helical" evidence="5">
    <location>
        <begin position="67"/>
        <end position="89"/>
    </location>
</feature>
<dbReference type="PANTHER" id="PTHR37422:SF13">
    <property type="entry name" value="LIPOPOLYSACCHARIDE BIOSYNTHESIS PROTEIN PA4999-RELATED"/>
    <property type="match status" value="1"/>
</dbReference>
<organism evidence="7 8">
    <name type="scientific">Calothrix parietina FACHB-288</name>
    <dbReference type="NCBI Taxonomy" id="2692896"/>
    <lineage>
        <taxon>Bacteria</taxon>
        <taxon>Bacillati</taxon>
        <taxon>Cyanobacteriota</taxon>
        <taxon>Cyanophyceae</taxon>
        <taxon>Nostocales</taxon>
        <taxon>Calotrichaceae</taxon>
        <taxon>Calothrix</taxon>
    </lineage>
</organism>
<feature type="transmembrane region" description="Helical" evidence="5">
    <location>
        <begin position="410"/>
        <end position="428"/>
    </location>
</feature>
<feature type="transmembrane region" description="Helical" evidence="5">
    <location>
        <begin position="136"/>
        <end position="159"/>
    </location>
</feature>
<keyword evidence="3 5" id="KW-1133">Transmembrane helix</keyword>
<evidence type="ECO:0000256" key="5">
    <source>
        <dbReference type="SAM" id="Phobius"/>
    </source>
</evidence>
<sequence>MLTAISKALEFTKEDELGQLSFVERVLYWTIVLTPVWWLLGIQTLLYPAIAVWLLVCSFRLDKLLNIALPTCIWAWLAMAIAMLWTAALGLVDVNFEPFRLISTLVTFFKGYFLILSCLILPFWNPIRSKVLTRAIAWMAVGYGITVILQFILLFVGIWDQPFYPPLARLIPGDKLSLLVKPAIIQTFFGIPLPRTSLYMADPPIPGVCGLLCFFICSGESNRRLRYLAIAGSLLALLVSQSRVAWLCFPVVVWISLSFRNRTARHSSLWITSAVFLSCAFIGVTLVDVIHQSLDVFTGARAASSADRSLVVGETLKAWQQRPWLGWGIAQGEVTWYIYKVVLGSFSTYAGVLYLHGILGFICLITALSTTLWNFWNIAIAGNKLAQGAFASFLALCLLIEGLPLSWMCIYFWFYFIWLGVILFENQLKRPRISQWHQLI</sequence>
<feature type="transmembrane region" description="Helical" evidence="5">
    <location>
        <begin position="26"/>
        <end position="55"/>
    </location>
</feature>
<feature type="transmembrane region" description="Helical" evidence="5">
    <location>
        <begin position="353"/>
        <end position="373"/>
    </location>
</feature>
<keyword evidence="2 5" id="KW-0812">Transmembrane</keyword>
<dbReference type="RefSeq" id="WP_190538518.1">
    <property type="nucleotide sequence ID" value="NZ_CAWPNO010000062.1"/>
</dbReference>
<dbReference type="Proteomes" id="UP000658514">
    <property type="component" value="Unassembled WGS sequence"/>
</dbReference>
<feature type="domain" description="O-antigen ligase-related" evidence="6">
    <location>
        <begin position="229"/>
        <end position="365"/>
    </location>
</feature>
<feature type="transmembrane region" description="Helical" evidence="5">
    <location>
        <begin position="385"/>
        <end position="404"/>
    </location>
</feature>
<dbReference type="InterPro" id="IPR051533">
    <property type="entry name" value="WaaL-like"/>
</dbReference>
<feature type="transmembrane region" description="Helical" evidence="5">
    <location>
        <begin position="228"/>
        <end position="257"/>
    </location>
</feature>
<accession>A0ABR8A4I0</accession>
<dbReference type="Pfam" id="PF04932">
    <property type="entry name" value="Wzy_C"/>
    <property type="match status" value="1"/>
</dbReference>
<protein>
    <submittedName>
        <fullName evidence="7">O-antigen ligase family protein</fullName>
    </submittedName>
</protein>
<name>A0ABR8A4I0_9CYAN</name>
<evidence type="ECO:0000259" key="6">
    <source>
        <dbReference type="Pfam" id="PF04932"/>
    </source>
</evidence>
<feature type="transmembrane region" description="Helical" evidence="5">
    <location>
        <begin position="101"/>
        <end position="124"/>
    </location>
</feature>
<dbReference type="GO" id="GO:0016874">
    <property type="term" value="F:ligase activity"/>
    <property type="evidence" value="ECO:0007669"/>
    <property type="project" value="UniProtKB-KW"/>
</dbReference>
<dbReference type="EMBL" id="JACJQH010000003">
    <property type="protein sequence ID" value="MBD2194380.1"/>
    <property type="molecule type" value="Genomic_DNA"/>
</dbReference>
<evidence type="ECO:0000256" key="1">
    <source>
        <dbReference type="ARBA" id="ARBA00004141"/>
    </source>
</evidence>
<proteinExistence type="predicted"/>
<evidence type="ECO:0000256" key="3">
    <source>
        <dbReference type="ARBA" id="ARBA00022989"/>
    </source>
</evidence>
<evidence type="ECO:0000313" key="7">
    <source>
        <dbReference type="EMBL" id="MBD2194380.1"/>
    </source>
</evidence>
<comment type="subcellular location">
    <subcellularLocation>
        <location evidence="1">Membrane</location>
        <topology evidence="1">Multi-pass membrane protein</topology>
    </subcellularLocation>
</comment>
<comment type="caution">
    <text evidence="7">The sequence shown here is derived from an EMBL/GenBank/DDBJ whole genome shotgun (WGS) entry which is preliminary data.</text>
</comment>
<dbReference type="PANTHER" id="PTHR37422">
    <property type="entry name" value="TEICHURONIC ACID BIOSYNTHESIS PROTEIN TUAE"/>
    <property type="match status" value="1"/>
</dbReference>
<keyword evidence="8" id="KW-1185">Reference proteome</keyword>
<evidence type="ECO:0000313" key="8">
    <source>
        <dbReference type="Proteomes" id="UP000658514"/>
    </source>
</evidence>